<dbReference type="InterPro" id="IPR011010">
    <property type="entry name" value="DNA_brk_join_enz"/>
</dbReference>
<sequence>MYADTNHTKQEITQAGAFLAWLADRGRAIGQCQQADIDAWHTESLATRRPSQSFLRWGMKTGRMPRLALPPVVITQDPEPLHQHRRLAMLRRALNDDSLPLRARIAAVLVLLYAQPVSRIVRLTIDDVTDDETTVTVRLGDPPSPLPEPVADLMRAYIQSHQHLPYTSSRSSQWFFPPAVSRDSP</sequence>
<dbReference type="SUPFAM" id="SSF56349">
    <property type="entry name" value="DNA breaking-rejoining enzymes"/>
    <property type="match status" value="1"/>
</dbReference>
<accession>A0ABZ1J8V7</accession>
<gene>
    <name evidence="1" type="ORF">OG288_06415</name>
</gene>
<dbReference type="RefSeq" id="WP_328936905.1">
    <property type="nucleotide sequence ID" value="NZ_CP108133.1"/>
</dbReference>
<dbReference type="Proteomes" id="UP001432166">
    <property type="component" value="Chromosome"/>
</dbReference>
<dbReference type="EMBL" id="CP108133">
    <property type="protein sequence ID" value="WTP47975.1"/>
    <property type="molecule type" value="Genomic_DNA"/>
</dbReference>
<evidence type="ECO:0008006" key="3">
    <source>
        <dbReference type="Google" id="ProtNLM"/>
    </source>
</evidence>
<protein>
    <recommendedName>
        <fullName evidence="3">Integrase</fullName>
    </recommendedName>
</protein>
<reference evidence="1" key="1">
    <citation type="submission" date="2022-10" db="EMBL/GenBank/DDBJ databases">
        <title>The complete genomes of actinobacterial strains from the NBC collection.</title>
        <authorList>
            <person name="Joergensen T.S."/>
            <person name="Alvarez Arevalo M."/>
            <person name="Sterndorff E.B."/>
            <person name="Faurdal D."/>
            <person name="Vuksanovic O."/>
            <person name="Mourched A.-S."/>
            <person name="Charusanti P."/>
            <person name="Shaw S."/>
            <person name="Blin K."/>
            <person name="Weber T."/>
        </authorList>
    </citation>
    <scope>NUCLEOTIDE SEQUENCE</scope>
    <source>
        <strain evidence="1">NBC_00189</strain>
    </source>
</reference>
<evidence type="ECO:0000313" key="1">
    <source>
        <dbReference type="EMBL" id="WTP47975.1"/>
    </source>
</evidence>
<name>A0ABZ1J8V7_9ACTN</name>
<proteinExistence type="predicted"/>
<keyword evidence="2" id="KW-1185">Reference proteome</keyword>
<organism evidence="1 2">
    <name type="scientific">Streptomyces tauricus</name>
    <dbReference type="NCBI Taxonomy" id="68274"/>
    <lineage>
        <taxon>Bacteria</taxon>
        <taxon>Bacillati</taxon>
        <taxon>Actinomycetota</taxon>
        <taxon>Actinomycetes</taxon>
        <taxon>Kitasatosporales</taxon>
        <taxon>Streptomycetaceae</taxon>
        <taxon>Streptomyces</taxon>
        <taxon>Streptomyces aurantiacus group</taxon>
    </lineage>
</organism>
<evidence type="ECO:0000313" key="2">
    <source>
        <dbReference type="Proteomes" id="UP001432166"/>
    </source>
</evidence>